<comment type="caution">
    <text evidence="1">The sequence shown here is derived from an EMBL/GenBank/DDBJ whole genome shotgun (WGS) entry which is preliminary data.</text>
</comment>
<dbReference type="AlphaFoldDB" id="A0AAX2AF23"/>
<dbReference type="EMBL" id="NXID01000051">
    <property type="protein sequence ID" value="RXK14796.1"/>
    <property type="molecule type" value="Genomic_DNA"/>
</dbReference>
<protein>
    <submittedName>
        <fullName evidence="1">Uncharacterized protein</fullName>
    </submittedName>
</protein>
<organism evidence="1 2">
    <name type="scientific">Malaciobacter mytili LMG 24559</name>
    <dbReference type="NCBI Taxonomy" id="1032238"/>
    <lineage>
        <taxon>Bacteria</taxon>
        <taxon>Pseudomonadati</taxon>
        <taxon>Campylobacterota</taxon>
        <taxon>Epsilonproteobacteria</taxon>
        <taxon>Campylobacterales</taxon>
        <taxon>Arcobacteraceae</taxon>
        <taxon>Malaciobacter</taxon>
    </lineage>
</organism>
<evidence type="ECO:0000313" key="2">
    <source>
        <dbReference type="Proteomes" id="UP000290092"/>
    </source>
</evidence>
<reference evidence="1 2" key="1">
    <citation type="submission" date="2017-09" db="EMBL/GenBank/DDBJ databases">
        <title>Genomics of the genus Arcobacter.</title>
        <authorList>
            <person name="Perez-Cataluna A."/>
            <person name="Figueras M.J."/>
            <person name="Salas-Masso N."/>
        </authorList>
    </citation>
    <scope>NUCLEOTIDE SEQUENCE [LARGE SCALE GENOMIC DNA]</scope>
    <source>
        <strain evidence="1 2">CECT 7386</strain>
    </source>
</reference>
<keyword evidence="2" id="KW-1185">Reference proteome</keyword>
<sequence length="86" mass="9962">MNFNETICSKGLKVEYIRGKENIQKVLKSGTKLTSDDFKNPTIEHFAYDKENIGTTFSPYVVINGNTFVRCMDDIDYECKMLRIIQ</sequence>
<accession>A0AAX2AF23</accession>
<name>A0AAX2AF23_9BACT</name>
<proteinExistence type="predicted"/>
<gene>
    <name evidence="1" type="ORF">CP985_11800</name>
</gene>
<evidence type="ECO:0000313" key="1">
    <source>
        <dbReference type="EMBL" id="RXK14796.1"/>
    </source>
</evidence>
<dbReference type="Proteomes" id="UP000290092">
    <property type="component" value="Unassembled WGS sequence"/>
</dbReference>